<proteinExistence type="predicted"/>
<reference evidence="2" key="1">
    <citation type="journal article" date="2013" name="Nature">
        <title>Draft genome of the wheat A-genome progenitor Triticum urartu.</title>
        <authorList>
            <person name="Ling H.Q."/>
            <person name="Zhao S."/>
            <person name="Liu D."/>
            <person name="Wang J."/>
            <person name="Sun H."/>
            <person name="Zhang C."/>
            <person name="Fan H."/>
            <person name="Li D."/>
            <person name="Dong L."/>
            <person name="Tao Y."/>
            <person name="Gao C."/>
            <person name="Wu H."/>
            <person name="Li Y."/>
            <person name="Cui Y."/>
            <person name="Guo X."/>
            <person name="Zheng S."/>
            <person name="Wang B."/>
            <person name="Yu K."/>
            <person name="Liang Q."/>
            <person name="Yang W."/>
            <person name="Lou X."/>
            <person name="Chen J."/>
            <person name="Feng M."/>
            <person name="Jian J."/>
            <person name="Zhang X."/>
            <person name="Luo G."/>
            <person name="Jiang Y."/>
            <person name="Liu J."/>
            <person name="Wang Z."/>
            <person name="Sha Y."/>
            <person name="Zhang B."/>
            <person name="Wu H."/>
            <person name="Tang D."/>
            <person name="Shen Q."/>
            <person name="Xue P."/>
            <person name="Zou S."/>
            <person name="Wang X."/>
            <person name="Liu X."/>
            <person name="Wang F."/>
            <person name="Yang Y."/>
            <person name="An X."/>
            <person name="Dong Z."/>
            <person name="Zhang K."/>
            <person name="Zhang X."/>
            <person name="Luo M.C."/>
            <person name="Dvorak J."/>
            <person name="Tong Y."/>
            <person name="Wang J."/>
            <person name="Yang H."/>
            <person name="Li Z."/>
            <person name="Wang D."/>
            <person name="Zhang A."/>
            <person name="Wang J."/>
        </authorList>
    </citation>
    <scope>NUCLEOTIDE SEQUENCE</scope>
    <source>
        <strain evidence="2">cv. G1812</strain>
    </source>
</reference>
<accession>A0A8R7TBE5</accession>
<sequence>FIYGGDKQATQRNNERILPSSIYLVKQVERSWITSLDSEDHPAIRHHCLLPSRQLFHGPSFSLASEGNLDFHTNIDLYPPFRIWFVRWVVIHVTITSIT</sequence>
<evidence type="ECO:0000313" key="1">
    <source>
        <dbReference type="EnsemblPlants" id="TuG1812G0100004708.01.T01"/>
    </source>
</evidence>
<reference evidence="1" key="2">
    <citation type="submission" date="2018-03" db="EMBL/GenBank/DDBJ databases">
        <title>The Triticum urartu genome reveals the dynamic nature of wheat genome evolution.</title>
        <authorList>
            <person name="Ling H."/>
            <person name="Ma B."/>
            <person name="Shi X."/>
            <person name="Liu H."/>
            <person name="Dong L."/>
            <person name="Sun H."/>
            <person name="Cao Y."/>
            <person name="Gao Q."/>
            <person name="Zheng S."/>
            <person name="Li Y."/>
            <person name="Yu Y."/>
            <person name="Du H."/>
            <person name="Qi M."/>
            <person name="Li Y."/>
            <person name="Yu H."/>
            <person name="Cui Y."/>
            <person name="Wang N."/>
            <person name="Chen C."/>
            <person name="Wu H."/>
            <person name="Zhao Y."/>
            <person name="Zhang J."/>
            <person name="Li Y."/>
            <person name="Zhou W."/>
            <person name="Zhang B."/>
            <person name="Hu W."/>
            <person name="Eijk M."/>
            <person name="Tang J."/>
            <person name="Witsenboer H."/>
            <person name="Zhao S."/>
            <person name="Li Z."/>
            <person name="Zhang A."/>
            <person name="Wang D."/>
            <person name="Liang C."/>
        </authorList>
    </citation>
    <scope>NUCLEOTIDE SEQUENCE [LARGE SCALE GENOMIC DNA]</scope>
    <source>
        <strain evidence="1">cv. G1812</strain>
    </source>
</reference>
<dbReference type="AlphaFoldDB" id="A0A8R7TBE5"/>
<dbReference type="Gramene" id="TuG1812G0100004708.01.T01">
    <property type="protein sequence ID" value="TuG1812G0100004708.01.T01"/>
    <property type="gene ID" value="TuG1812G0100004708.01"/>
</dbReference>
<organism evidence="1 2">
    <name type="scientific">Triticum urartu</name>
    <name type="common">Red wild einkorn</name>
    <name type="synonym">Crithodium urartu</name>
    <dbReference type="NCBI Taxonomy" id="4572"/>
    <lineage>
        <taxon>Eukaryota</taxon>
        <taxon>Viridiplantae</taxon>
        <taxon>Streptophyta</taxon>
        <taxon>Embryophyta</taxon>
        <taxon>Tracheophyta</taxon>
        <taxon>Spermatophyta</taxon>
        <taxon>Magnoliopsida</taxon>
        <taxon>Liliopsida</taxon>
        <taxon>Poales</taxon>
        <taxon>Poaceae</taxon>
        <taxon>BOP clade</taxon>
        <taxon>Pooideae</taxon>
        <taxon>Triticodae</taxon>
        <taxon>Triticeae</taxon>
        <taxon>Triticinae</taxon>
        <taxon>Triticum</taxon>
    </lineage>
</organism>
<evidence type="ECO:0000313" key="2">
    <source>
        <dbReference type="Proteomes" id="UP000015106"/>
    </source>
</evidence>
<keyword evidence="2" id="KW-1185">Reference proteome</keyword>
<reference evidence="1" key="3">
    <citation type="submission" date="2022-06" db="UniProtKB">
        <authorList>
            <consortium name="EnsemblPlants"/>
        </authorList>
    </citation>
    <scope>IDENTIFICATION</scope>
</reference>
<dbReference type="EnsemblPlants" id="TuG1812G0100004708.01.T01">
    <property type="protein sequence ID" value="TuG1812G0100004708.01.T01"/>
    <property type="gene ID" value="TuG1812G0100004708.01"/>
</dbReference>
<protein>
    <submittedName>
        <fullName evidence="1">Uncharacterized protein</fullName>
    </submittedName>
</protein>
<dbReference type="Proteomes" id="UP000015106">
    <property type="component" value="Chromosome 1"/>
</dbReference>
<name>A0A8R7TBE5_TRIUA</name>